<comment type="caution">
    <text evidence="2">The sequence shown here is derived from an EMBL/GenBank/DDBJ whole genome shotgun (WGS) entry which is preliminary data.</text>
</comment>
<evidence type="ECO:0000313" key="3">
    <source>
        <dbReference type="Proteomes" id="UP000267017"/>
    </source>
</evidence>
<name>A0A3P3U3H5_9BACL</name>
<dbReference type="Gene3D" id="2.60.120.200">
    <property type="match status" value="1"/>
</dbReference>
<proteinExistence type="predicted"/>
<dbReference type="InterPro" id="IPR013320">
    <property type="entry name" value="ConA-like_dom_sf"/>
</dbReference>
<protein>
    <recommendedName>
        <fullName evidence="1">Beta-xylosidase C-terminal Concanavalin A-like domain-containing protein</fullName>
    </recommendedName>
</protein>
<reference evidence="2 3" key="1">
    <citation type="submission" date="2018-11" db="EMBL/GenBank/DDBJ databases">
        <title>Genome sequencing of Paenibacillus sp. KCOM 3021 (= ChDC PVNT-B20).</title>
        <authorList>
            <person name="Kook J.-K."/>
            <person name="Park S.-N."/>
            <person name="Lim Y.K."/>
        </authorList>
    </citation>
    <scope>NUCLEOTIDE SEQUENCE [LARGE SCALE GENOMIC DNA]</scope>
    <source>
        <strain evidence="2 3">KCOM 3021</strain>
    </source>
</reference>
<evidence type="ECO:0000313" key="2">
    <source>
        <dbReference type="EMBL" id="RRJ64871.1"/>
    </source>
</evidence>
<gene>
    <name evidence="2" type="ORF">EHV15_19570</name>
</gene>
<keyword evidence="3" id="KW-1185">Reference proteome</keyword>
<accession>A0A3P3U3H5</accession>
<dbReference type="Proteomes" id="UP000267017">
    <property type="component" value="Unassembled WGS sequence"/>
</dbReference>
<sequence length="62" mass="7200">MTSRQQAFCCEAETEIEFNPEHFQQMAGLILYYDTDDYVYLRITHLEGMGRVLGIWKPAGPD</sequence>
<dbReference type="AlphaFoldDB" id="A0A3P3U3H5"/>
<dbReference type="Pfam" id="PF17851">
    <property type="entry name" value="GH43_C2"/>
    <property type="match status" value="1"/>
</dbReference>
<evidence type="ECO:0000259" key="1">
    <source>
        <dbReference type="Pfam" id="PF17851"/>
    </source>
</evidence>
<organism evidence="2 3">
    <name type="scientific">Paenibacillus oralis</name>
    <dbReference type="NCBI Taxonomy" id="2490856"/>
    <lineage>
        <taxon>Bacteria</taxon>
        <taxon>Bacillati</taxon>
        <taxon>Bacillota</taxon>
        <taxon>Bacilli</taxon>
        <taxon>Bacillales</taxon>
        <taxon>Paenibacillaceae</taxon>
        <taxon>Paenibacillus</taxon>
    </lineage>
</organism>
<dbReference type="EMBL" id="RRCN01000001">
    <property type="protein sequence ID" value="RRJ64871.1"/>
    <property type="molecule type" value="Genomic_DNA"/>
</dbReference>
<dbReference type="InterPro" id="IPR041542">
    <property type="entry name" value="GH43_C2"/>
</dbReference>
<feature type="domain" description="Beta-xylosidase C-terminal Concanavalin A-like" evidence="1">
    <location>
        <begin position="2"/>
        <end position="55"/>
    </location>
</feature>
<dbReference type="OrthoDB" id="1451556at1239"/>
<dbReference type="SUPFAM" id="SSF49899">
    <property type="entry name" value="Concanavalin A-like lectins/glucanases"/>
    <property type="match status" value="1"/>
</dbReference>